<keyword evidence="2" id="KW-0028">Amino-acid biosynthesis</keyword>
<organism evidence="3 4">
    <name type="scientific">Petrotoga olearia</name>
    <dbReference type="NCBI Taxonomy" id="156203"/>
    <lineage>
        <taxon>Bacteria</taxon>
        <taxon>Thermotogati</taxon>
        <taxon>Thermotogota</taxon>
        <taxon>Thermotogae</taxon>
        <taxon>Petrotogales</taxon>
        <taxon>Petrotogaceae</taxon>
        <taxon>Petrotoga</taxon>
    </lineage>
</organism>
<dbReference type="Gene3D" id="3.30.1330.40">
    <property type="entry name" value="RutC-like"/>
    <property type="match status" value="1"/>
</dbReference>
<keyword evidence="2" id="KW-0413">Isomerase</keyword>
<sequence>MSFEYKIVGIRGATSLSEDHPIALTENVLELWNEIMDKNDISRIISVIFSVTPDIKSLNPATILREKLDLNNVPFMCLEEASFNDSREKIIRVLIICESSTQNFVYLHEAKNLRTKKE</sequence>
<keyword evidence="4" id="KW-1185">Reference proteome</keyword>
<keyword evidence="2" id="KW-0057">Aromatic amino acid biosynthesis</keyword>
<dbReference type="InterPro" id="IPR008243">
    <property type="entry name" value="Chorismate_mutase_AroH"/>
</dbReference>
<dbReference type="SUPFAM" id="SSF55298">
    <property type="entry name" value="YjgF-like"/>
    <property type="match status" value="1"/>
</dbReference>
<dbReference type="CDD" id="cd02185">
    <property type="entry name" value="AroH"/>
    <property type="match status" value="1"/>
</dbReference>
<protein>
    <recommendedName>
        <fullName evidence="1 2">chorismate mutase</fullName>
        <ecNumber evidence="1 2">5.4.99.5</ecNumber>
    </recommendedName>
</protein>
<evidence type="ECO:0000313" key="4">
    <source>
        <dbReference type="Proteomes" id="UP000279669"/>
    </source>
</evidence>
<dbReference type="EC" id="5.4.99.5" evidence="1 2"/>
<dbReference type="NCBIfam" id="TIGR01796">
    <property type="entry name" value="CM_mono_aroH"/>
    <property type="match status" value="1"/>
</dbReference>
<evidence type="ECO:0000256" key="2">
    <source>
        <dbReference type="PROSITE-ProRule" id="PRU00514"/>
    </source>
</evidence>
<evidence type="ECO:0000256" key="1">
    <source>
        <dbReference type="NCBIfam" id="TIGR01796"/>
    </source>
</evidence>
<dbReference type="PANTHER" id="PTHR21164">
    <property type="entry name" value="CHORISMATE MUTASE"/>
    <property type="match status" value="1"/>
</dbReference>
<dbReference type="Pfam" id="PF07736">
    <property type="entry name" value="CM_1"/>
    <property type="match status" value="1"/>
</dbReference>
<comment type="caution">
    <text evidence="3">The sequence shown here is derived from an EMBL/GenBank/DDBJ whole genome shotgun (WGS) entry which is preliminary data.</text>
</comment>
<dbReference type="PANTHER" id="PTHR21164:SF0">
    <property type="entry name" value="CHORISMATE MUTASE AROH"/>
    <property type="match status" value="1"/>
</dbReference>
<proteinExistence type="predicted"/>
<dbReference type="RefSeq" id="WP_103067766.1">
    <property type="nucleotide sequence ID" value="NZ_REFG01000005.1"/>
</dbReference>
<name>A0ABX9UCV7_9BACT</name>
<evidence type="ECO:0000313" key="3">
    <source>
        <dbReference type="EMBL" id="RMA72846.1"/>
    </source>
</evidence>
<reference evidence="3 4" key="1">
    <citation type="submission" date="2018-10" db="EMBL/GenBank/DDBJ databases">
        <title>Genomic Encyclopedia of Type Strains, Phase IV (KMG-IV): sequencing the most valuable type-strain genomes for metagenomic binning, comparative biology and taxonomic classification.</title>
        <authorList>
            <person name="Goeker M."/>
        </authorList>
    </citation>
    <scope>NUCLEOTIDE SEQUENCE [LARGE SCALE GENOMIC DNA]</scope>
    <source>
        <strain evidence="3 4">DSM 13574</strain>
    </source>
</reference>
<accession>A0ABX9UCV7</accession>
<dbReference type="EMBL" id="REFG01000005">
    <property type="protein sequence ID" value="RMA72846.1"/>
    <property type="molecule type" value="Genomic_DNA"/>
</dbReference>
<gene>
    <name evidence="3" type="ORF">C8D75_1128</name>
</gene>
<dbReference type="Proteomes" id="UP000279669">
    <property type="component" value="Unassembled WGS sequence"/>
</dbReference>
<dbReference type="InterPro" id="IPR035959">
    <property type="entry name" value="RutC-like_sf"/>
</dbReference>
<comment type="catalytic activity">
    <reaction evidence="2">
        <text>chorismate = prephenate</text>
        <dbReference type="Rhea" id="RHEA:13897"/>
        <dbReference type="ChEBI" id="CHEBI:29748"/>
        <dbReference type="ChEBI" id="CHEBI:29934"/>
        <dbReference type="EC" id="5.4.99.5"/>
    </reaction>
</comment>
<dbReference type="PROSITE" id="PS51167">
    <property type="entry name" value="CHORISMATE_MUT_1"/>
    <property type="match status" value="1"/>
</dbReference>